<comment type="caution">
    <text evidence="1">The sequence shown here is derived from an EMBL/GenBank/DDBJ whole genome shotgun (WGS) entry which is preliminary data.</text>
</comment>
<sequence>MTFIIFRSYIQQISTSVHTCYHMKLRNERSTAFVRNMPPWKTSWLIVTALPQVSSNGIVSAFIFGITPICNRQTLNSKRN</sequence>
<accession>A0A9P0LZ16</accession>
<name>A0A9P0LZ16_ACAOB</name>
<protein>
    <submittedName>
        <fullName evidence="1">Uncharacterized protein</fullName>
    </submittedName>
</protein>
<proteinExistence type="predicted"/>
<dbReference type="AlphaFoldDB" id="A0A9P0LZ16"/>
<keyword evidence="2" id="KW-1185">Reference proteome</keyword>
<evidence type="ECO:0000313" key="2">
    <source>
        <dbReference type="Proteomes" id="UP001152888"/>
    </source>
</evidence>
<gene>
    <name evidence="1" type="ORF">ACAOBT_LOCUS26884</name>
</gene>
<dbReference type="Proteomes" id="UP001152888">
    <property type="component" value="Unassembled WGS sequence"/>
</dbReference>
<dbReference type="EMBL" id="CAKOFQ010007501">
    <property type="protein sequence ID" value="CAH2002621.1"/>
    <property type="molecule type" value="Genomic_DNA"/>
</dbReference>
<reference evidence="1" key="1">
    <citation type="submission" date="2022-03" db="EMBL/GenBank/DDBJ databases">
        <authorList>
            <person name="Sayadi A."/>
        </authorList>
    </citation>
    <scope>NUCLEOTIDE SEQUENCE</scope>
</reference>
<evidence type="ECO:0000313" key="1">
    <source>
        <dbReference type="EMBL" id="CAH2002621.1"/>
    </source>
</evidence>
<organism evidence="1 2">
    <name type="scientific">Acanthoscelides obtectus</name>
    <name type="common">Bean weevil</name>
    <name type="synonym">Bruchus obtectus</name>
    <dbReference type="NCBI Taxonomy" id="200917"/>
    <lineage>
        <taxon>Eukaryota</taxon>
        <taxon>Metazoa</taxon>
        <taxon>Ecdysozoa</taxon>
        <taxon>Arthropoda</taxon>
        <taxon>Hexapoda</taxon>
        <taxon>Insecta</taxon>
        <taxon>Pterygota</taxon>
        <taxon>Neoptera</taxon>
        <taxon>Endopterygota</taxon>
        <taxon>Coleoptera</taxon>
        <taxon>Polyphaga</taxon>
        <taxon>Cucujiformia</taxon>
        <taxon>Chrysomeloidea</taxon>
        <taxon>Chrysomelidae</taxon>
        <taxon>Bruchinae</taxon>
        <taxon>Bruchini</taxon>
        <taxon>Acanthoscelides</taxon>
    </lineage>
</organism>